<feature type="compositionally biased region" description="Basic and acidic residues" evidence="1">
    <location>
        <begin position="106"/>
        <end position="130"/>
    </location>
</feature>
<gene>
    <name evidence="2" type="ORF">ACWI_03420</name>
</gene>
<feature type="compositionally biased region" description="Basic and acidic residues" evidence="1">
    <location>
        <begin position="153"/>
        <end position="169"/>
    </location>
</feature>
<dbReference type="EMBL" id="LKEU01000012">
    <property type="protein sequence ID" value="OFV72092.1"/>
    <property type="molecule type" value="Genomic_DNA"/>
</dbReference>
<reference evidence="2 3" key="1">
    <citation type="submission" date="2015-09" db="EMBL/GenBank/DDBJ databases">
        <title>Genome sequence of Acetobacterium wieringae DSM 1911.</title>
        <authorList>
            <person name="Poehlein A."/>
            <person name="Bengelsdorf F.R."/>
            <person name="Schiel-Bengelsdorf B."/>
            <person name="Duerre P."/>
            <person name="Daniel R."/>
        </authorList>
    </citation>
    <scope>NUCLEOTIDE SEQUENCE [LARGE SCALE GENOMIC DNA]</scope>
    <source>
        <strain evidence="2 3">DSM 1911</strain>
    </source>
</reference>
<dbReference type="AlphaFoldDB" id="A0A1F2PN01"/>
<dbReference type="RefSeq" id="WP_070369716.1">
    <property type="nucleotide sequence ID" value="NZ_LKEU01000012.1"/>
</dbReference>
<proteinExistence type="predicted"/>
<comment type="caution">
    <text evidence="2">The sequence shown here is derived from an EMBL/GenBank/DDBJ whole genome shotgun (WGS) entry which is preliminary data.</text>
</comment>
<dbReference type="OrthoDB" id="2082830at2"/>
<accession>A0A1F2PN01</accession>
<sequence>MIDQAKTKLIEENKNLKSSGQKEKAIAPSVLKTLLSFCDQEVFSQAVLGEEKNLADCLKHIVAGTGNSISDLDVYKKAASYYIPNAGIEFKMIMTIGENLLEVDHDGRQPAEPEKERQEKKKPEKKEEKKPKQKAQPMDQQQLEEAKVTMAKYLEERQDNHQAEKKDGGKQIIQFDIFGNEVIL</sequence>
<dbReference type="Proteomes" id="UP000176244">
    <property type="component" value="Unassembled WGS sequence"/>
</dbReference>
<organism evidence="2 3">
    <name type="scientific">Acetobacterium wieringae</name>
    <dbReference type="NCBI Taxonomy" id="52694"/>
    <lineage>
        <taxon>Bacteria</taxon>
        <taxon>Bacillati</taxon>
        <taxon>Bacillota</taxon>
        <taxon>Clostridia</taxon>
        <taxon>Eubacteriales</taxon>
        <taxon>Eubacteriaceae</taxon>
        <taxon>Acetobacterium</taxon>
    </lineage>
</organism>
<dbReference type="STRING" id="52694.ACWI_03420"/>
<protein>
    <recommendedName>
        <fullName evidence="4">PcfK-like protein</fullName>
    </recommendedName>
</protein>
<name>A0A1F2PN01_9FIRM</name>
<evidence type="ECO:0008006" key="4">
    <source>
        <dbReference type="Google" id="ProtNLM"/>
    </source>
</evidence>
<feature type="region of interest" description="Disordered" evidence="1">
    <location>
        <begin position="106"/>
        <end position="171"/>
    </location>
</feature>
<evidence type="ECO:0000313" key="2">
    <source>
        <dbReference type="EMBL" id="OFV72092.1"/>
    </source>
</evidence>
<evidence type="ECO:0000313" key="3">
    <source>
        <dbReference type="Proteomes" id="UP000176244"/>
    </source>
</evidence>
<evidence type="ECO:0000256" key="1">
    <source>
        <dbReference type="SAM" id="MobiDB-lite"/>
    </source>
</evidence>